<keyword evidence="4" id="KW-1185">Reference proteome</keyword>
<dbReference type="PANTHER" id="PTHR46765:SF1">
    <property type="entry name" value="P-LOOP CONTAINING NUCLEOSIDE TRIPHOSPHATE HYDROLASES SUPERFAMILY PROTEIN"/>
    <property type="match status" value="1"/>
</dbReference>
<keyword evidence="2" id="KW-0539">Nucleus</keyword>
<dbReference type="EMBL" id="SGPM01000854">
    <property type="protein sequence ID" value="THH15123.1"/>
    <property type="molecule type" value="Genomic_DNA"/>
</dbReference>
<sequence length="273" mass="31210">MKTNQEIYKSLARGIRTACTRHGGAYRHFTSDVVLQLEFAPYINRIISPPLRPVNRQVIKPDERALLSRLVDIMVSLELRFIQDKSEDGQYMYRLDPPIDVFVTYDEKRANDIAVSRYAVRHLVAGEIDAKFIHREAEFVEKSKEGKKQSFFNVNKDEAEVPTDGDGKLVAGDSDAMVVKKRSKKDEVIEKIAVDFFGRPIIQSATYVKPVSAAAKRRAGVSYKFREASKLRPISVRRLPTVEVEVEVEGDKVSYFPLLVLIHEIHPYQVRNM</sequence>
<comment type="caution">
    <text evidence="3">The sequence shown here is derived from an EMBL/GenBank/DDBJ whole genome shotgun (WGS) entry which is preliminary data.</text>
</comment>
<evidence type="ECO:0000256" key="2">
    <source>
        <dbReference type="ARBA" id="ARBA00023242"/>
    </source>
</evidence>
<dbReference type="Proteomes" id="UP000308730">
    <property type="component" value="Unassembled WGS sequence"/>
</dbReference>
<dbReference type="OrthoDB" id="2195431at2759"/>
<gene>
    <name evidence="3" type="ORF">EUX98_g9513</name>
</gene>
<evidence type="ECO:0000313" key="3">
    <source>
        <dbReference type="EMBL" id="THH15123.1"/>
    </source>
</evidence>
<accession>A0A4V3XEW0</accession>
<evidence type="ECO:0000313" key="4">
    <source>
        <dbReference type="Proteomes" id="UP000308730"/>
    </source>
</evidence>
<evidence type="ECO:0000256" key="1">
    <source>
        <dbReference type="ARBA" id="ARBA00004123"/>
    </source>
</evidence>
<dbReference type="InterPro" id="IPR053016">
    <property type="entry name" value="CTF18-RFC_complex"/>
</dbReference>
<dbReference type="PANTHER" id="PTHR46765">
    <property type="entry name" value="P-LOOP CONTAINING NUCLEOSIDE TRIPHOSPHATE HYDROLASES SUPERFAMILY PROTEIN"/>
    <property type="match status" value="1"/>
</dbReference>
<dbReference type="AlphaFoldDB" id="A0A4V3XEW0"/>
<proteinExistence type="predicted"/>
<dbReference type="GO" id="GO:0005634">
    <property type="term" value="C:nucleus"/>
    <property type="evidence" value="ECO:0007669"/>
    <property type="project" value="UniProtKB-SubCell"/>
</dbReference>
<organism evidence="3 4">
    <name type="scientific">Antrodiella citrinella</name>
    <dbReference type="NCBI Taxonomy" id="2447956"/>
    <lineage>
        <taxon>Eukaryota</taxon>
        <taxon>Fungi</taxon>
        <taxon>Dikarya</taxon>
        <taxon>Basidiomycota</taxon>
        <taxon>Agaricomycotina</taxon>
        <taxon>Agaricomycetes</taxon>
        <taxon>Polyporales</taxon>
        <taxon>Steccherinaceae</taxon>
        <taxon>Antrodiella</taxon>
    </lineage>
</organism>
<reference evidence="3 4" key="1">
    <citation type="submission" date="2019-02" db="EMBL/GenBank/DDBJ databases">
        <title>Genome sequencing of the rare red list fungi Antrodiella citrinella (Flaviporus citrinellus).</title>
        <authorList>
            <person name="Buettner E."/>
            <person name="Kellner H."/>
        </authorList>
    </citation>
    <scope>NUCLEOTIDE SEQUENCE [LARGE SCALE GENOMIC DNA]</scope>
    <source>
        <strain evidence="3 4">DSM 108506</strain>
    </source>
</reference>
<protein>
    <submittedName>
        <fullName evidence="3">Uncharacterized protein</fullName>
    </submittedName>
</protein>
<name>A0A4V3XEW0_9APHY</name>
<comment type="subcellular location">
    <subcellularLocation>
        <location evidence="1">Nucleus</location>
    </subcellularLocation>
</comment>